<dbReference type="InterPro" id="IPR006380">
    <property type="entry name" value="SPP-like_dom"/>
</dbReference>
<feature type="domain" description="Sucrose phosphatase-like" evidence="2">
    <location>
        <begin position="17"/>
        <end position="273"/>
    </location>
</feature>
<dbReference type="InterPro" id="IPR006379">
    <property type="entry name" value="HAD-SF_hydro_IIB"/>
</dbReference>
<dbReference type="Proteomes" id="UP001444625">
    <property type="component" value="Unassembled WGS sequence"/>
</dbReference>
<dbReference type="Gene3D" id="3.40.50.1000">
    <property type="entry name" value="HAD superfamily/HAD-like"/>
    <property type="match status" value="1"/>
</dbReference>
<organism evidence="3 4">
    <name type="scientific">Ornithinibacillus xuwenensis</name>
    <dbReference type="NCBI Taxonomy" id="3144668"/>
    <lineage>
        <taxon>Bacteria</taxon>
        <taxon>Bacillati</taxon>
        <taxon>Bacillota</taxon>
        <taxon>Bacilli</taxon>
        <taxon>Bacillales</taxon>
        <taxon>Bacillaceae</taxon>
        <taxon>Ornithinibacillus</taxon>
    </lineage>
</organism>
<dbReference type="SUPFAM" id="SSF56784">
    <property type="entry name" value="HAD-like"/>
    <property type="match status" value="1"/>
</dbReference>
<evidence type="ECO:0000313" key="3">
    <source>
        <dbReference type="EMBL" id="MEN2768230.1"/>
    </source>
</evidence>
<name>A0ABU9XIU8_9BACI</name>
<dbReference type="PROSITE" id="PS01229">
    <property type="entry name" value="COF_2"/>
    <property type="match status" value="1"/>
</dbReference>
<evidence type="ECO:0000259" key="2">
    <source>
        <dbReference type="Pfam" id="PF05116"/>
    </source>
</evidence>
<dbReference type="InterPro" id="IPR036412">
    <property type="entry name" value="HAD-like_sf"/>
</dbReference>
<keyword evidence="1 3" id="KW-0378">Hydrolase</keyword>
<dbReference type="Gene3D" id="3.30.70.1410">
    <property type="entry name" value="yhjk (haloacid dehalogenase-like hydrolase protein) domain"/>
    <property type="match status" value="1"/>
</dbReference>
<dbReference type="InterPro" id="IPR023214">
    <property type="entry name" value="HAD_sf"/>
</dbReference>
<dbReference type="SFLD" id="SFLDG01140">
    <property type="entry name" value="C2.B:_Phosphomannomutase_and_P"/>
    <property type="match status" value="1"/>
</dbReference>
<dbReference type="PANTHER" id="PTHR10000">
    <property type="entry name" value="PHOSPHOSERINE PHOSPHATASE"/>
    <property type="match status" value="1"/>
</dbReference>
<evidence type="ECO:0000256" key="1">
    <source>
        <dbReference type="ARBA" id="ARBA00022801"/>
    </source>
</evidence>
<gene>
    <name evidence="3" type="ORF">ABC228_13700</name>
</gene>
<dbReference type="SFLD" id="SFLDS00003">
    <property type="entry name" value="Haloacid_Dehalogenase"/>
    <property type="match status" value="1"/>
</dbReference>
<proteinExistence type="predicted"/>
<sequence length="278" mass="32628">MNYRINKSFSTSHEVNYLIFFDFDETYFPHDCTDELLNNLYELEEYLNNLVHKRFVKIGWVTGSDLNQIVHKMERANLSYSPHFIASNLGTEVYNVRENGELLINEEWEKRLTKAKFFNDKVKELISELYHVYRINLVEQTQFGQKRYKFNYYYYERSKTQSQYDLKIIRHLAKINGMGININRCNPKAGDPEGAFDIDFIPLHTGKKEIVNFMIKYYQVPLVNTIAFGDSGNDIEMLKTVNHGYLLGNATEEAKGLHDKVTISHYSSGILEVLQKLF</sequence>
<dbReference type="RefSeq" id="WP_345825709.1">
    <property type="nucleotide sequence ID" value="NZ_JBDIML010000004.1"/>
</dbReference>
<dbReference type="PANTHER" id="PTHR10000:SF57">
    <property type="entry name" value="KANOSAMINE-6-PHOSPHATE PHOSPHATASE"/>
    <property type="match status" value="1"/>
</dbReference>
<protein>
    <submittedName>
        <fullName evidence="3">HAD-IIB family hydrolase</fullName>
    </submittedName>
</protein>
<reference evidence="3 4" key="1">
    <citation type="submission" date="2024-05" db="EMBL/GenBank/DDBJ databases">
        <authorList>
            <person name="Haq I."/>
            <person name="Ullah Z."/>
            <person name="Ahmad R."/>
            <person name="Li M."/>
            <person name="Tong Y."/>
        </authorList>
    </citation>
    <scope>NUCLEOTIDE SEQUENCE [LARGE SCALE GENOMIC DNA]</scope>
    <source>
        <strain evidence="3 4">16A2E</strain>
    </source>
</reference>
<accession>A0ABU9XIU8</accession>
<comment type="caution">
    <text evidence="3">The sequence shown here is derived from an EMBL/GenBank/DDBJ whole genome shotgun (WGS) entry which is preliminary data.</text>
</comment>
<dbReference type="GO" id="GO:0016787">
    <property type="term" value="F:hydrolase activity"/>
    <property type="evidence" value="ECO:0007669"/>
    <property type="project" value="UniProtKB-KW"/>
</dbReference>
<keyword evidence="4" id="KW-1185">Reference proteome</keyword>
<evidence type="ECO:0000313" key="4">
    <source>
        <dbReference type="Proteomes" id="UP001444625"/>
    </source>
</evidence>
<dbReference type="Pfam" id="PF05116">
    <property type="entry name" value="S6PP"/>
    <property type="match status" value="1"/>
</dbReference>
<dbReference type="SFLD" id="SFLDG01141">
    <property type="entry name" value="C2.B.1:_Sucrose_Phosphatase_Li"/>
    <property type="match status" value="1"/>
</dbReference>
<dbReference type="NCBIfam" id="TIGR01484">
    <property type="entry name" value="HAD-SF-IIB"/>
    <property type="match status" value="1"/>
</dbReference>
<dbReference type="EMBL" id="JBDIML010000004">
    <property type="protein sequence ID" value="MEN2768230.1"/>
    <property type="molecule type" value="Genomic_DNA"/>
</dbReference>